<keyword evidence="5" id="KW-0964">Secreted</keyword>
<dbReference type="InterPro" id="IPR001365">
    <property type="entry name" value="A_deaminase_dom"/>
</dbReference>
<dbReference type="NCBIfam" id="TIGR01431">
    <property type="entry name" value="adm_rel"/>
    <property type="match status" value="1"/>
</dbReference>
<dbReference type="GO" id="GO:0006154">
    <property type="term" value="P:adenosine catabolic process"/>
    <property type="evidence" value="ECO:0007669"/>
    <property type="project" value="InterPro"/>
</dbReference>
<dbReference type="Proteomes" id="UP001190700">
    <property type="component" value="Unassembled WGS sequence"/>
</dbReference>
<comment type="catalytic activity">
    <reaction evidence="9">
        <text>adenosine + H2O + H(+) = inosine + NH4(+)</text>
        <dbReference type="Rhea" id="RHEA:24408"/>
        <dbReference type="ChEBI" id="CHEBI:15377"/>
        <dbReference type="ChEBI" id="CHEBI:15378"/>
        <dbReference type="ChEBI" id="CHEBI:16335"/>
        <dbReference type="ChEBI" id="CHEBI:17596"/>
        <dbReference type="ChEBI" id="CHEBI:28938"/>
        <dbReference type="EC" id="3.5.4.4"/>
    </reaction>
</comment>
<keyword evidence="7" id="KW-0732">Signal</keyword>
<name>A0AAE0LL18_9CHLO</name>
<feature type="domain" description="Adenosine/AMP deaminase N-terminal" evidence="11">
    <location>
        <begin position="13"/>
        <end position="62"/>
    </location>
</feature>
<keyword evidence="6" id="KW-0479">Metal-binding</keyword>
<sequence>MKLRSKSERFDADVVLTKDEQRVNTTLMYLKQQEYAREVFLPSLPFMSVKNKIENTTLFKHLKKMPKGAVLHQHLDSMLPSEWLVKNASYRPNLYQYQGKFDAETPYGTFKFFKNPPGSLWISVKELRSAAGNVTAFDKSLVELLSTNELAYDASIDYWSKFANFFKLADGLLLYAPVFEDYLFKALSGAVRDNLLSVEVRALGGCVMYDLDRTYSNLESARNIQRISDNVRKLYPQFMGVRIIVEMYRGISDIELETYILGTMIPLRKEVPELVVGMDLVGQEDKGYTLYYFLPALLKGLDEAARNNVTLPFFFHAGETTWGDESGHAADNLFDAVLLSKRIGHGIALAKLPTLMEEVKRKDIALEICPISNQVLQFVYDMRTHPADALMANGVSITISPDDPGPFGYESVVYDWWMAFVAWDADLATLKKLALNSITYSAMSDVEKQISTAIWQQRWDEFVQAVLTE</sequence>
<dbReference type="GO" id="GO:0046103">
    <property type="term" value="P:inosine biosynthetic process"/>
    <property type="evidence" value="ECO:0007669"/>
    <property type="project" value="TreeGrafter"/>
</dbReference>
<dbReference type="Pfam" id="PF08451">
    <property type="entry name" value="A_deaminase_N"/>
    <property type="match status" value="1"/>
</dbReference>
<organism evidence="12 13">
    <name type="scientific">Cymbomonas tetramitiformis</name>
    <dbReference type="NCBI Taxonomy" id="36881"/>
    <lineage>
        <taxon>Eukaryota</taxon>
        <taxon>Viridiplantae</taxon>
        <taxon>Chlorophyta</taxon>
        <taxon>Pyramimonadophyceae</taxon>
        <taxon>Pyramimonadales</taxon>
        <taxon>Pyramimonadaceae</taxon>
        <taxon>Cymbomonas</taxon>
    </lineage>
</organism>
<proteinExistence type="inferred from homology"/>
<evidence type="ECO:0000256" key="5">
    <source>
        <dbReference type="ARBA" id="ARBA00022525"/>
    </source>
</evidence>
<dbReference type="SUPFAM" id="SSF51556">
    <property type="entry name" value="Metallo-dependent hydrolases"/>
    <property type="match status" value="1"/>
</dbReference>
<dbReference type="Pfam" id="PF00962">
    <property type="entry name" value="A_deaminase"/>
    <property type="match status" value="1"/>
</dbReference>
<evidence type="ECO:0000313" key="13">
    <source>
        <dbReference type="Proteomes" id="UP001190700"/>
    </source>
</evidence>
<dbReference type="FunFam" id="3.20.20.140:FF:000017">
    <property type="entry name" value="Adenosine deaminase 2"/>
    <property type="match status" value="1"/>
</dbReference>
<comment type="similarity">
    <text evidence="3">Belongs to the metallo-dependent hydrolases superfamily. Adenosine and AMP deaminases family. ADGF subfamily.</text>
</comment>
<dbReference type="GO" id="GO:0005615">
    <property type="term" value="C:extracellular space"/>
    <property type="evidence" value="ECO:0007669"/>
    <property type="project" value="InterPro"/>
</dbReference>
<evidence type="ECO:0000256" key="6">
    <source>
        <dbReference type="ARBA" id="ARBA00022723"/>
    </source>
</evidence>
<dbReference type="GO" id="GO:0004000">
    <property type="term" value="F:adenosine deaminase activity"/>
    <property type="evidence" value="ECO:0007669"/>
    <property type="project" value="InterPro"/>
</dbReference>
<dbReference type="InterPro" id="IPR013659">
    <property type="entry name" value="A_deaminase_N"/>
</dbReference>
<reference evidence="12 13" key="1">
    <citation type="journal article" date="2015" name="Genome Biol. Evol.">
        <title>Comparative Genomics of a Bacterivorous Green Alga Reveals Evolutionary Causalities and Consequences of Phago-Mixotrophic Mode of Nutrition.</title>
        <authorList>
            <person name="Burns J.A."/>
            <person name="Paasch A."/>
            <person name="Narechania A."/>
            <person name="Kim E."/>
        </authorList>
    </citation>
    <scope>NUCLEOTIDE SEQUENCE [LARGE SCALE GENOMIC DNA]</scope>
    <source>
        <strain evidence="12 13">PLY_AMNH</strain>
    </source>
</reference>
<feature type="domain" description="Adenosine deaminase" evidence="10">
    <location>
        <begin position="159"/>
        <end position="449"/>
    </location>
</feature>
<dbReference type="PANTHER" id="PTHR11409">
    <property type="entry name" value="ADENOSINE DEAMINASE"/>
    <property type="match status" value="1"/>
</dbReference>
<evidence type="ECO:0000256" key="1">
    <source>
        <dbReference type="ARBA" id="ARBA00001947"/>
    </source>
</evidence>
<evidence type="ECO:0000256" key="7">
    <source>
        <dbReference type="ARBA" id="ARBA00022729"/>
    </source>
</evidence>
<dbReference type="InterPro" id="IPR032466">
    <property type="entry name" value="Metal_Hydrolase"/>
</dbReference>
<evidence type="ECO:0000256" key="3">
    <source>
        <dbReference type="ARBA" id="ARBA00006083"/>
    </source>
</evidence>
<dbReference type="PANTHER" id="PTHR11409:SF39">
    <property type="entry name" value="ADENOSINE DEAMINASE 2"/>
    <property type="match status" value="1"/>
</dbReference>
<comment type="subcellular location">
    <subcellularLocation>
        <location evidence="2">Secreted</location>
    </subcellularLocation>
</comment>
<protein>
    <recommendedName>
        <fullName evidence="4">adenosine deaminase</fullName>
        <ecNumber evidence="4">3.5.4.4</ecNumber>
    </recommendedName>
</protein>
<evidence type="ECO:0000256" key="9">
    <source>
        <dbReference type="ARBA" id="ARBA00047764"/>
    </source>
</evidence>
<comment type="caution">
    <text evidence="12">The sequence shown here is derived from an EMBL/GenBank/DDBJ whole genome shotgun (WGS) entry which is preliminary data.</text>
</comment>
<evidence type="ECO:0000259" key="11">
    <source>
        <dbReference type="Pfam" id="PF08451"/>
    </source>
</evidence>
<evidence type="ECO:0000256" key="4">
    <source>
        <dbReference type="ARBA" id="ARBA00012784"/>
    </source>
</evidence>
<gene>
    <name evidence="12" type="ORF">CYMTET_3441</name>
</gene>
<dbReference type="InterPro" id="IPR006331">
    <property type="entry name" value="ADGF"/>
</dbReference>
<dbReference type="GO" id="GO:0046872">
    <property type="term" value="F:metal ion binding"/>
    <property type="evidence" value="ECO:0007669"/>
    <property type="project" value="UniProtKB-KW"/>
</dbReference>
<dbReference type="AlphaFoldDB" id="A0AAE0LL18"/>
<keyword evidence="13" id="KW-1185">Reference proteome</keyword>
<dbReference type="Gene3D" id="3.20.20.140">
    <property type="entry name" value="Metal-dependent hydrolases"/>
    <property type="match status" value="1"/>
</dbReference>
<keyword evidence="8" id="KW-0378">Hydrolase</keyword>
<evidence type="ECO:0000256" key="2">
    <source>
        <dbReference type="ARBA" id="ARBA00004613"/>
    </source>
</evidence>
<comment type="cofactor">
    <cofactor evidence="1">
        <name>Zn(2+)</name>
        <dbReference type="ChEBI" id="CHEBI:29105"/>
    </cofactor>
</comment>
<evidence type="ECO:0000313" key="12">
    <source>
        <dbReference type="EMBL" id="KAK3289113.1"/>
    </source>
</evidence>
<evidence type="ECO:0000256" key="8">
    <source>
        <dbReference type="ARBA" id="ARBA00022801"/>
    </source>
</evidence>
<dbReference type="InterPro" id="IPR006330">
    <property type="entry name" value="Ado/ade_deaminase"/>
</dbReference>
<dbReference type="EC" id="3.5.4.4" evidence="4"/>
<dbReference type="EMBL" id="LGRX02000234">
    <property type="protein sequence ID" value="KAK3289113.1"/>
    <property type="molecule type" value="Genomic_DNA"/>
</dbReference>
<evidence type="ECO:0000259" key="10">
    <source>
        <dbReference type="Pfam" id="PF00962"/>
    </source>
</evidence>
<accession>A0AAE0LL18</accession>